<dbReference type="Pfam" id="PF02325">
    <property type="entry name" value="CCB3_YggT"/>
    <property type="match status" value="1"/>
</dbReference>
<keyword evidence="3" id="KW-1185">Reference proteome</keyword>
<keyword evidence="1" id="KW-0472">Membrane</keyword>
<evidence type="ECO:0000256" key="1">
    <source>
        <dbReference type="SAM" id="Phobius"/>
    </source>
</evidence>
<accession>A0ABT0PZQ2</accession>
<protein>
    <submittedName>
        <fullName evidence="2">YggT family protein</fullName>
    </submittedName>
</protein>
<feature type="transmembrane region" description="Helical" evidence="1">
    <location>
        <begin position="71"/>
        <end position="94"/>
    </location>
</feature>
<keyword evidence="1" id="KW-0812">Transmembrane</keyword>
<reference evidence="2" key="1">
    <citation type="submission" date="2022-05" db="EMBL/GenBank/DDBJ databases">
        <authorList>
            <person name="Park J.-S."/>
        </authorList>
    </citation>
    <scope>NUCLEOTIDE SEQUENCE</scope>
    <source>
        <strain evidence="2">2012CJ41-6</strain>
    </source>
</reference>
<sequence length="95" mass="10889">MMAIYGPLQLILSVVYFFIIVHVIMSWLINFNVLNVHQQLVGQIWYGLNRLLEPIYRPIRSILPDTGGLDLAPLVAFIVVISLQNYILPTLFGFM</sequence>
<keyword evidence="1" id="KW-1133">Transmembrane helix</keyword>
<comment type="caution">
    <text evidence="2">The sequence shown here is derived from an EMBL/GenBank/DDBJ whole genome shotgun (WGS) entry which is preliminary data.</text>
</comment>
<name>A0ABT0PZQ2_9RHOB</name>
<dbReference type="Proteomes" id="UP001203880">
    <property type="component" value="Unassembled WGS sequence"/>
</dbReference>
<gene>
    <name evidence="2" type="ORF">M3P21_02580</name>
</gene>
<evidence type="ECO:0000313" key="3">
    <source>
        <dbReference type="Proteomes" id="UP001203880"/>
    </source>
</evidence>
<feature type="transmembrane region" description="Helical" evidence="1">
    <location>
        <begin position="7"/>
        <end position="29"/>
    </location>
</feature>
<dbReference type="InterPro" id="IPR003425">
    <property type="entry name" value="CCB3/YggT"/>
</dbReference>
<dbReference type="RefSeq" id="WP_249706555.1">
    <property type="nucleotide sequence ID" value="NZ_JAMFMB010000002.1"/>
</dbReference>
<dbReference type="EMBL" id="JAMFMB010000002">
    <property type="protein sequence ID" value="MCL6282403.1"/>
    <property type="molecule type" value="Genomic_DNA"/>
</dbReference>
<organism evidence="2 3">
    <name type="scientific">Ruegeria spongiae</name>
    <dbReference type="NCBI Taxonomy" id="2942209"/>
    <lineage>
        <taxon>Bacteria</taxon>
        <taxon>Pseudomonadati</taxon>
        <taxon>Pseudomonadota</taxon>
        <taxon>Alphaproteobacteria</taxon>
        <taxon>Rhodobacterales</taxon>
        <taxon>Roseobacteraceae</taxon>
        <taxon>Ruegeria</taxon>
    </lineage>
</organism>
<proteinExistence type="predicted"/>
<evidence type="ECO:0000313" key="2">
    <source>
        <dbReference type="EMBL" id="MCL6282403.1"/>
    </source>
</evidence>